<keyword evidence="14" id="KW-1185">Reference proteome</keyword>
<gene>
    <name evidence="13" type="ORF">SAMN05660742_103114</name>
</gene>
<dbReference type="EMBL" id="FNZK01000003">
    <property type="protein sequence ID" value="SEJ08744.1"/>
    <property type="molecule type" value="Genomic_DNA"/>
</dbReference>
<evidence type="ECO:0000256" key="9">
    <source>
        <dbReference type="RuleBase" id="RU003794"/>
    </source>
</evidence>
<feature type="transmembrane region" description="Helical" evidence="10">
    <location>
        <begin position="224"/>
        <end position="244"/>
    </location>
</feature>
<feature type="transmembrane region" description="Helical" evidence="10">
    <location>
        <begin position="256"/>
        <end position="281"/>
    </location>
</feature>
<evidence type="ECO:0000256" key="6">
    <source>
        <dbReference type="ARBA" id="ARBA00022989"/>
    </source>
</evidence>
<evidence type="ECO:0000313" key="13">
    <source>
        <dbReference type="EMBL" id="SEJ08744.1"/>
    </source>
</evidence>
<dbReference type="Pfam" id="PF01478">
    <property type="entry name" value="Peptidase_A24"/>
    <property type="match status" value="1"/>
</dbReference>
<evidence type="ECO:0000256" key="4">
    <source>
        <dbReference type="ARBA" id="ARBA00022519"/>
    </source>
</evidence>
<dbReference type="Gene3D" id="1.20.120.1220">
    <property type="match status" value="1"/>
</dbReference>
<evidence type="ECO:0000256" key="10">
    <source>
        <dbReference type="SAM" id="Phobius"/>
    </source>
</evidence>
<feature type="domain" description="Prepilin peptidase A24 N-terminal" evidence="12">
    <location>
        <begin position="43"/>
        <end position="123"/>
    </location>
</feature>
<dbReference type="InterPro" id="IPR000045">
    <property type="entry name" value="Prepilin_IV_endopep_pep"/>
</dbReference>
<dbReference type="Proteomes" id="UP000199662">
    <property type="component" value="Unassembled WGS sequence"/>
</dbReference>
<comment type="catalytic activity">
    <reaction evidence="9">
        <text>Typically cleaves a -Gly-|-Phe- bond to release an N-terminal, basic peptide of 5-8 residues from type IV prepilin, and then N-methylates the new N-terminal amino group, the methyl donor being S-adenosyl-L-methionine.</text>
        <dbReference type="EC" id="3.4.23.43"/>
    </reaction>
</comment>
<comment type="similarity">
    <text evidence="2 8">Belongs to the peptidase A24 family.</text>
</comment>
<keyword evidence="5 9" id="KW-0812">Transmembrane</keyword>
<keyword evidence="9 13" id="KW-0808">Transferase</keyword>
<reference evidence="13 14" key="1">
    <citation type="submission" date="2016-10" db="EMBL/GenBank/DDBJ databases">
        <authorList>
            <person name="de Groot N.N."/>
        </authorList>
    </citation>
    <scope>NUCLEOTIDE SEQUENCE [LARGE SCALE GENOMIC DNA]</scope>
    <source>
        <strain evidence="13 14">DSM 2179</strain>
    </source>
</reference>
<dbReference type="InterPro" id="IPR014032">
    <property type="entry name" value="Peptidase_A24A_bac"/>
</dbReference>
<evidence type="ECO:0000256" key="1">
    <source>
        <dbReference type="ARBA" id="ARBA00004429"/>
    </source>
</evidence>
<feature type="transmembrane region" description="Helical" evidence="10">
    <location>
        <begin position="39"/>
        <end position="59"/>
    </location>
</feature>
<dbReference type="EC" id="3.4.23.43" evidence="9"/>
<comment type="subcellular location">
    <subcellularLocation>
        <location evidence="1">Cell inner membrane</location>
        <topology evidence="1">Multi-pass membrane protein</topology>
    </subcellularLocation>
    <subcellularLocation>
        <location evidence="9">Cell membrane</location>
        <topology evidence="9">Multi-pass membrane protein</topology>
    </subcellularLocation>
</comment>
<feature type="domain" description="Prepilin type IV endopeptidase peptidase" evidence="11">
    <location>
        <begin position="136"/>
        <end position="240"/>
    </location>
</feature>
<dbReference type="PRINTS" id="PR00864">
    <property type="entry name" value="PREPILNPTASE"/>
</dbReference>
<evidence type="ECO:0000256" key="5">
    <source>
        <dbReference type="ARBA" id="ARBA00022692"/>
    </source>
</evidence>
<evidence type="ECO:0000259" key="12">
    <source>
        <dbReference type="Pfam" id="PF06750"/>
    </source>
</evidence>
<keyword evidence="3" id="KW-1003">Cell membrane</keyword>
<keyword evidence="7 10" id="KW-0472">Membrane</keyword>
<dbReference type="GO" id="GO:0005886">
    <property type="term" value="C:plasma membrane"/>
    <property type="evidence" value="ECO:0007669"/>
    <property type="project" value="UniProtKB-SubCell"/>
</dbReference>
<evidence type="ECO:0000256" key="3">
    <source>
        <dbReference type="ARBA" id="ARBA00022475"/>
    </source>
</evidence>
<comment type="function">
    <text evidence="9">Plays an essential role in type IV pili and type II pseudopili formation by proteolytically removing the leader sequence from substrate proteins and subsequently monomethylating the alpha-amino group of the newly exposed N-terminal phenylalanine.</text>
</comment>
<dbReference type="Pfam" id="PF06750">
    <property type="entry name" value="A24_N_bact"/>
    <property type="match status" value="1"/>
</dbReference>
<evidence type="ECO:0000313" key="14">
    <source>
        <dbReference type="Proteomes" id="UP000199662"/>
    </source>
</evidence>
<dbReference type="STRING" id="84035.SAMN05660742_103114"/>
<dbReference type="GO" id="GO:0004190">
    <property type="term" value="F:aspartic-type endopeptidase activity"/>
    <property type="evidence" value="ECO:0007669"/>
    <property type="project" value="UniProtKB-EC"/>
</dbReference>
<dbReference type="EC" id="2.1.1.-" evidence="9"/>
<keyword evidence="6 10" id="KW-1133">Transmembrane helix</keyword>
<feature type="transmembrane region" description="Helical" evidence="10">
    <location>
        <begin position="182"/>
        <end position="204"/>
    </location>
</feature>
<proteinExistence type="inferred from homology"/>
<dbReference type="PANTHER" id="PTHR30487:SF0">
    <property type="entry name" value="PREPILIN LEADER PEPTIDASE_N-METHYLTRANSFERASE-RELATED"/>
    <property type="match status" value="1"/>
</dbReference>
<evidence type="ECO:0000256" key="7">
    <source>
        <dbReference type="ARBA" id="ARBA00023136"/>
    </source>
</evidence>
<feature type="transmembrane region" description="Helical" evidence="10">
    <location>
        <begin position="130"/>
        <end position="148"/>
    </location>
</feature>
<sequence length="284" mass="31690">MVIMLCAKVKWQMNLVLPKKQTGVWNGSNKTMGDSFMDIWIGIIGLSLGSFLNTCIYRIPRHQSIIWPRSYCTSCGRQIRSIDLVPFFSWIFLHGHCYYCRAPISCRYAVIEVLTSLTSVIVYKNENGSAAFFAGILLIGFLISIAFIDYDWHLIFDKVLLSFAFCGGIVQMFLGQTSYLNMFLGFLTGGGCLLLFMILSHGGMGGGDVKFAAVLGIWFGWQDILLILWIAFVLGGLVGILLLATGKKTRKDFVPFGPFLAFAAFFIYLYGNIILSVYQAIAYG</sequence>
<dbReference type="GO" id="GO:0008168">
    <property type="term" value="F:methyltransferase activity"/>
    <property type="evidence" value="ECO:0007669"/>
    <property type="project" value="UniProtKB-KW"/>
</dbReference>
<keyword evidence="9" id="KW-0645">Protease</keyword>
<evidence type="ECO:0000256" key="8">
    <source>
        <dbReference type="RuleBase" id="RU003793"/>
    </source>
</evidence>
<dbReference type="AlphaFoldDB" id="A0A1H6W0B5"/>
<dbReference type="GO" id="GO:0006465">
    <property type="term" value="P:signal peptide processing"/>
    <property type="evidence" value="ECO:0007669"/>
    <property type="project" value="TreeGrafter"/>
</dbReference>
<feature type="transmembrane region" description="Helical" evidence="10">
    <location>
        <begin position="154"/>
        <end position="175"/>
    </location>
</feature>
<protein>
    <recommendedName>
        <fullName evidence="9">Prepilin leader peptidase/N-methyltransferase</fullName>
        <ecNumber evidence="9">2.1.1.-</ecNumber>
        <ecNumber evidence="9">3.4.23.43</ecNumber>
    </recommendedName>
</protein>
<dbReference type="PANTHER" id="PTHR30487">
    <property type="entry name" value="TYPE 4 PREPILIN-LIKE PROTEINS LEADER PEPTIDE-PROCESSING ENZYME"/>
    <property type="match status" value="1"/>
</dbReference>
<evidence type="ECO:0000259" key="11">
    <source>
        <dbReference type="Pfam" id="PF01478"/>
    </source>
</evidence>
<name>A0A1H6W0B5_9FIRM</name>
<dbReference type="GO" id="GO:0032259">
    <property type="term" value="P:methylation"/>
    <property type="evidence" value="ECO:0007669"/>
    <property type="project" value="UniProtKB-KW"/>
</dbReference>
<keyword evidence="9" id="KW-0378">Hydrolase</keyword>
<dbReference type="InterPro" id="IPR050882">
    <property type="entry name" value="Prepilin_peptidase/N-MTase"/>
</dbReference>
<keyword evidence="9 13" id="KW-0489">Methyltransferase</keyword>
<dbReference type="InterPro" id="IPR010627">
    <property type="entry name" value="Prepilin_pept_A24_N"/>
</dbReference>
<keyword evidence="4" id="KW-0997">Cell inner membrane</keyword>
<accession>A0A1H6W0B5</accession>
<organism evidence="13 14">
    <name type="scientific">Propionispira arboris</name>
    <dbReference type="NCBI Taxonomy" id="84035"/>
    <lineage>
        <taxon>Bacteria</taxon>
        <taxon>Bacillati</taxon>
        <taxon>Bacillota</taxon>
        <taxon>Negativicutes</taxon>
        <taxon>Selenomonadales</taxon>
        <taxon>Selenomonadaceae</taxon>
        <taxon>Propionispira</taxon>
    </lineage>
</organism>
<evidence type="ECO:0000256" key="2">
    <source>
        <dbReference type="ARBA" id="ARBA00005801"/>
    </source>
</evidence>
<keyword evidence="9" id="KW-0511">Multifunctional enzyme</keyword>